<dbReference type="Proteomes" id="UP000178935">
    <property type="component" value="Unassembled WGS sequence"/>
</dbReference>
<proteinExistence type="predicted"/>
<evidence type="ECO:0000313" key="2">
    <source>
        <dbReference type="Proteomes" id="UP000178935"/>
    </source>
</evidence>
<organism evidence="1 2">
    <name type="scientific">Candidatus Staskawiczbacteria bacterium RIFOXYD1_FULL_32_13</name>
    <dbReference type="NCBI Taxonomy" id="1802234"/>
    <lineage>
        <taxon>Bacteria</taxon>
        <taxon>Candidatus Staskawicziibacteriota</taxon>
    </lineage>
</organism>
<dbReference type="AlphaFoldDB" id="A0A1G2JN42"/>
<gene>
    <name evidence="1" type="ORF">A2561_03095</name>
</gene>
<sequence>MPKFNPDNLNIHELAIEEPEKESELLFDPDRDMIPADWEMINKHIESCKGNGPNLISFLLTSKLCGREIKLEEKEWEEIIDDCVNRYNEDGDGAGNMQIDGGANFFYQLRALNPNVNEKYQKLIRPDNISPIEKALKSCRDKHELYWLPKIAAGMAVMGLDAKLTLEEKEEMKAYLENYRHENQWLAEYLSDLRLLGVDAKVTKNDWEKIFGVLERFRVNIGVMGAETAKLFTDMAILSADEVHIPEGGGLELIHHKKDLQTECPQIPEQKQF</sequence>
<evidence type="ECO:0000313" key="1">
    <source>
        <dbReference type="EMBL" id="OGZ87658.1"/>
    </source>
</evidence>
<name>A0A1G2JN42_9BACT</name>
<reference evidence="1 2" key="1">
    <citation type="journal article" date="2016" name="Nat. Commun.">
        <title>Thousands of microbial genomes shed light on interconnected biogeochemical processes in an aquifer system.</title>
        <authorList>
            <person name="Anantharaman K."/>
            <person name="Brown C.T."/>
            <person name="Hug L.A."/>
            <person name="Sharon I."/>
            <person name="Castelle C.J."/>
            <person name="Probst A.J."/>
            <person name="Thomas B.C."/>
            <person name="Singh A."/>
            <person name="Wilkins M.J."/>
            <person name="Karaoz U."/>
            <person name="Brodie E.L."/>
            <person name="Williams K.H."/>
            <person name="Hubbard S.S."/>
            <person name="Banfield J.F."/>
        </authorList>
    </citation>
    <scope>NUCLEOTIDE SEQUENCE [LARGE SCALE GENOMIC DNA]</scope>
</reference>
<dbReference type="EMBL" id="MHPU01000039">
    <property type="protein sequence ID" value="OGZ87658.1"/>
    <property type="molecule type" value="Genomic_DNA"/>
</dbReference>
<comment type="caution">
    <text evidence="1">The sequence shown here is derived from an EMBL/GenBank/DDBJ whole genome shotgun (WGS) entry which is preliminary data.</text>
</comment>
<protein>
    <submittedName>
        <fullName evidence="1">Uncharacterized protein</fullName>
    </submittedName>
</protein>
<accession>A0A1G2JN42</accession>